<evidence type="ECO:0000256" key="5">
    <source>
        <dbReference type="ARBA" id="ARBA00023004"/>
    </source>
</evidence>
<name>A0A4D8S109_METPR</name>
<dbReference type="RefSeq" id="WP_193453319.1">
    <property type="nucleotide sequence ID" value="NZ_CP031156.1"/>
</dbReference>
<evidence type="ECO:0000313" key="9">
    <source>
        <dbReference type="Proteomes" id="UP000298568"/>
    </source>
</evidence>
<dbReference type="GO" id="GO:0051537">
    <property type="term" value="F:2 iron, 2 sulfur cluster binding"/>
    <property type="evidence" value="ECO:0007669"/>
    <property type="project" value="UniProtKB-KW"/>
</dbReference>
<dbReference type="EMBL" id="CP031156">
    <property type="protein sequence ID" value="QCO29109.1"/>
    <property type="molecule type" value="Genomic_DNA"/>
</dbReference>
<protein>
    <submittedName>
        <fullName evidence="8">Aromatic ring-hydroxylating dioxygenase subunit alpha</fullName>
    </submittedName>
</protein>
<gene>
    <name evidence="8" type="ORF">DFR88_00275</name>
</gene>
<dbReference type="GO" id="GO:0051213">
    <property type="term" value="F:dioxygenase activity"/>
    <property type="evidence" value="ECO:0007669"/>
    <property type="project" value="UniProtKB-KW"/>
</dbReference>
<evidence type="ECO:0000256" key="4">
    <source>
        <dbReference type="ARBA" id="ARBA00023002"/>
    </source>
</evidence>
<proteinExistence type="inferred from homology"/>
<keyword evidence="8" id="KW-0223">Dioxygenase</keyword>
<dbReference type="PRINTS" id="PR00090">
    <property type="entry name" value="RNGDIOXGNASE"/>
</dbReference>
<dbReference type="Proteomes" id="UP000298568">
    <property type="component" value="Chromosome"/>
</dbReference>
<keyword evidence="2" id="KW-0001">2Fe-2S</keyword>
<evidence type="ECO:0000256" key="2">
    <source>
        <dbReference type="ARBA" id="ARBA00022714"/>
    </source>
</evidence>
<dbReference type="SUPFAM" id="SSF50022">
    <property type="entry name" value="ISP domain"/>
    <property type="match status" value="1"/>
</dbReference>
<dbReference type="InterPro" id="IPR015879">
    <property type="entry name" value="Ring_hydroxy_dOase_asu_C_dom"/>
</dbReference>
<dbReference type="Gene3D" id="2.102.10.10">
    <property type="entry name" value="Rieske [2Fe-2S] iron-sulphur domain"/>
    <property type="match status" value="1"/>
</dbReference>
<reference evidence="8 9" key="1">
    <citation type="submission" date="2018-07" db="EMBL/GenBank/DDBJ databases">
        <title>Complete Genome Sequences of Extremely Thermoacidophilic, Metal-Mobilizing Type-Strain Members of the Archaeal Family Sulfolobaceae: Acidianus brierleyi DSM-1651T, Acidianus sulfidivorans DSM-18786T, Metallosphaera hakonensis DSM-7519T, and Metallosphaera prunae DSM-10039T.</title>
        <authorList>
            <person name="Counts J.A."/>
            <person name="Kelly R.M."/>
        </authorList>
    </citation>
    <scope>NUCLEOTIDE SEQUENCE [LARGE SCALE GENOMIC DNA]</scope>
    <source>
        <strain evidence="8 9">Ron 12/II</strain>
    </source>
</reference>
<evidence type="ECO:0000256" key="3">
    <source>
        <dbReference type="ARBA" id="ARBA00022723"/>
    </source>
</evidence>
<dbReference type="InterPro" id="IPR036922">
    <property type="entry name" value="Rieske_2Fe-2S_sf"/>
</dbReference>
<dbReference type="GO" id="GO:0005506">
    <property type="term" value="F:iron ion binding"/>
    <property type="evidence" value="ECO:0007669"/>
    <property type="project" value="InterPro"/>
</dbReference>
<sequence>MSSGNPDRYKAQSTEPLIPEFYETRRESARIVEPDEVPVSDRARKILENAEKQLEDWYIPLVLLNDPEIHELEKYWVFARSWNFLAHESEIPNPGDYVVRYIENNPIVVIRGEDNKIRAFYNICPHKGREFVKAEMGNTAYIRCPYHAFTYNTRGKLVGCPLAKEALGPYFDYEDFDMVKVKIESYKGLIFGVLAPSAAPYKSLDEFLGDFKFYADILFDKTGAGVEFSHPQRWIMPANWKLAVDNFSTDTYHVPSTHFSAGVTAYMSSAGPADFYYGYEITAGRGYIGPVTRLNPNYKGPQDYGYWQPQILEKAKAHLTPEQFQWWTTVGNVMHLHGAIFPNIGFLQSAMPFKIREKPEEHSEAPMITFRLWRPLAPDKTEFWNWFVVEKDASPEYKEIAYKAMERTFSAGAILESDDMENWMSITHAAGGVIGNKLRLTARVGYHKSTEKVGPGIAQRTPSDMSSILFWKEYIKFMLGK</sequence>
<evidence type="ECO:0000259" key="7">
    <source>
        <dbReference type="PROSITE" id="PS51296"/>
    </source>
</evidence>
<dbReference type="InterPro" id="IPR017941">
    <property type="entry name" value="Rieske_2Fe-2S"/>
</dbReference>
<keyword evidence="3" id="KW-0479">Metal-binding</keyword>
<evidence type="ECO:0000256" key="1">
    <source>
        <dbReference type="ARBA" id="ARBA00008751"/>
    </source>
</evidence>
<dbReference type="InterPro" id="IPR001663">
    <property type="entry name" value="Rng_hydr_dOase-A"/>
</dbReference>
<keyword evidence="5" id="KW-0408">Iron</keyword>
<dbReference type="AlphaFoldDB" id="A0A4D8S109"/>
<dbReference type="PROSITE" id="PS51296">
    <property type="entry name" value="RIESKE"/>
    <property type="match status" value="1"/>
</dbReference>
<evidence type="ECO:0000313" key="8">
    <source>
        <dbReference type="EMBL" id="QCO29109.1"/>
    </source>
</evidence>
<feature type="domain" description="Rieske" evidence="7">
    <location>
        <begin position="82"/>
        <end position="181"/>
    </location>
</feature>
<organism evidence="8 9">
    <name type="scientific">Metallosphaera prunae</name>
    <dbReference type="NCBI Taxonomy" id="47304"/>
    <lineage>
        <taxon>Archaea</taxon>
        <taxon>Thermoproteota</taxon>
        <taxon>Thermoprotei</taxon>
        <taxon>Sulfolobales</taxon>
        <taxon>Sulfolobaceae</taxon>
        <taxon>Metallosphaera</taxon>
    </lineage>
</organism>
<keyword evidence="6" id="KW-0411">Iron-sulfur</keyword>
<dbReference type="Pfam" id="PF00355">
    <property type="entry name" value="Rieske"/>
    <property type="match status" value="1"/>
</dbReference>
<comment type="similarity">
    <text evidence="1">Belongs to the bacterial ring-hydroxylating dioxygenase alpha subunit family.</text>
</comment>
<accession>A0A4D8S109</accession>
<dbReference type="PANTHER" id="PTHR43756:SF1">
    <property type="entry name" value="3-PHENYLPROPIONATE_CINNAMIC ACID DIOXYGENASE SUBUNIT ALPHA"/>
    <property type="match status" value="1"/>
</dbReference>
<evidence type="ECO:0000256" key="6">
    <source>
        <dbReference type="ARBA" id="ARBA00023014"/>
    </source>
</evidence>
<dbReference type="Pfam" id="PF00848">
    <property type="entry name" value="Ring_hydroxyl_A"/>
    <property type="match status" value="1"/>
</dbReference>
<dbReference type="PANTHER" id="PTHR43756">
    <property type="entry name" value="CHOLINE MONOOXYGENASE, CHLOROPLASTIC"/>
    <property type="match status" value="1"/>
</dbReference>
<dbReference type="Gene3D" id="3.90.380.10">
    <property type="entry name" value="Naphthalene 1,2-dioxygenase Alpha Subunit, Chain A, domain 1"/>
    <property type="match status" value="1"/>
</dbReference>
<dbReference type="KEGG" id="mpru:DFR88_00275"/>
<dbReference type="SUPFAM" id="SSF55961">
    <property type="entry name" value="Bet v1-like"/>
    <property type="match status" value="1"/>
</dbReference>
<keyword evidence="4" id="KW-0560">Oxidoreductase</keyword>
<keyword evidence="9" id="KW-1185">Reference proteome</keyword>
<dbReference type="GeneID" id="59455280"/>